<feature type="compositionally biased region" description="Basic and acidic residues" evidence="3">
    <location>
        <begin position="130"/>
        <end position="147"/>
    </location>
</feature>
<dbReference type="Gene3D" id="1.25.40.10">
    <property type="entry name" value="Tetratricopeptide repeat domain"/>
    <property type="match status" value="1"/>
</dbReference>
<feature type="compositionally biased region" description="Low complexity" evidence="3">
    <location>
        <begin position="1"/>
        <end position="16"/>
    </location>
</feature>
<evidence type="ECO:0000256" key="1">
    <source>
        <dbReference type="ARBA" id="ARBA00022737"/>
    </source>
</evidence>
<feature type="region of interest" description="Disordered" evidence="3">
    <location>
        <begin position="1"/>
        <end position="31"/>
    </location>
</feature>
<dbReference type="AlphaFoldDB" id="A0ABD3QPA5"/>
<dbReference type="InterPro" id="IPR011990">
    <property type="entry name" value="TPR-like_helical_dom_sf"/>
</dbReference>
<dbReference type="PANTHER" id="PTHR15081">
    <property type="entry name" value="NUCLEAR AUTOANTIGENIC SPERM PROTEIN NASP -RELATED"/>
    <property type="match status" value="1"/>
</dbReference>
<comment type="caution">
    <text evidence="4">The sequence shown here is derived from an EMBL/GenBank/DDBJ whole genome shotgun (WGS) entry which is preliminary data.</text>
</comment>
<evidence type="ECO:0000256" key="3">
    <source>
        <dbReference type="SAM" id="MobiDB-lite"/>
    </source>
</evidence>
<feature type="region of interest" description="Disordered" evidence="3">
    <location>
        <begin position="470"/>
        <end position="503"/>
    </location>
</feature>
<accession>A0ABD3QPA5</accession>
<keyword evidence="2" id="KW-0802">TPR repeat</keyword>
<name>A0ABD3QPA5_9STRA</name>
<keyword evidence="5" id="KW-1185">Reference proteome</keyword>
<feature type="compositionally biased region" description="Acidic residues" evidence="3">
    <location>
        <begin position="148"/>
        <end position="171"/>
    </location>
</feature>
<proteinExistence type="predicted"/>
<dbReference type="Proteomes" id="UP001516023">
    <property type="component" value="Unassembled WGS sequence"/>
</dbReference>
<feature type="compositionally biased region" description="Low complexity" evidence="3">
    <location>
        <begin position="470"/>
        <end position="483"/>
    </location>
</feature>
<evidence type="ECO:0000256" key="2">
    <source>
        <dbReference type="ARBA" id="ARBA00022803"/>
    </source>
</evidence>
<evidence type="ECO:0000313" key="4">
    <source>
        <dbReference type="EMBL" id="KAL3799575.1"/>
    </source>
</evidence>
<reference evidence="4 5" key="1">
    <citation type="journal article" date="2020" name="G3 (Bethesda)">
        <title>Improved Reference Genome for Cyclotella cryptica CCMP332, a Model for Cell Wall Morphogenesis, Salinity Adaptation, and Lipid Production in Diatoms (Bacillariophyta).</title>
        <authorList>
            <person name="Roberts W.R."/>
            <person name="Downey K.M."/>
            <person name="Ruck E.C."/>
            <person name="Traller J.C."/>
            <person name="Alverson A.J."/>
        </authorList>
    </citation>
    <scope>NUCLEOTIDE SEQUENCE [LARGE SCALE GENOMIC DNA]</scope>
    <source>
        <strain evidence="4 5">CCMP332</strain>
    </source>
</reference>
<dbReference type="PANTHER" id="PTHR15081:SF1">
    <property type="entry name" value="NUCLEAR AUTOANTIGENIC SPERM PROTEIN"/>
    <property type="match status" value="1"/>
</dbReference>
<protein>
    <recommendedName>
        <fullName evidence="6">Tetratricopeptide SHNi-TPR domain-containing protein</fullName>
    </recommendedName>
</protein>
<dbReference type="InterPro" id="IPR051730">
    <property type="entry name" value="NASP-like"/>
</dbReference>
<evidence type="ECO:0008006" key="6">
    <source>
        <dbReference type="Google" id="ProtNLM"/>
    </source>
</evidence>
<evidence type="ECO:0000313" key="5">
    <source>
        <dbReference type="Proteomes" id="UP001516023"/>
    </source>
</evidence>
<keyword evidence="1" id="KW-0677">Repeat</keyword>
<gene>
    <name evidence="4" type="ORF">HJC23_008702</name>
</gene>
<feature type="region of interest" description="Disordered" evidence="3">
    <location>
        <begin position="127"/>
        <end position="171"/>
    </location>
</feature>
<dbReference type="EMBL" id="JABMIG020000038">
    <property type="protein sequence ID" value="KAL3799575.1"/>
    <property type="molecule type" value="Genomic_DNA"/>
</dbReference>
<sequence length="503" mass="53916">MAAPAPSSPQQASSSSEAKGKEIAAPTHAEDAVTDASAVTLDYLSIKHSPRYAIAKQFLSSGDFDAGLSLIEEELQNVREAIEKQHVGSNSASRGSEDIDLHPALAPLYYLYGTTLLYSVEESEVMMNGDGDKDSQDQEVGDYKEENNENNDEENEASNQQDEEDEPAAADPAEDLQIAWENLDIARAILSRLVENFDPTNTNNSMKAHKSESFDDISYTPEEQCELLLDLAQIHTRLGDVQRANGNASSIEDYSRSLEIRSKLLGKFDKLVADCHYNIAKMYAEAPTKEKEREEGVKGIVAALGGGGGNSNGGGMTKEEIRDCCIKSCDHYLAFGVVFAGIIAKMCGKDAEALTKVDNEVALSAASIDGSSGGSSTHSQTLAILRQRIAKLTPLPDTDIEEFADNKDMLDEIQETLDAAEGSEEALKAVAEMKANEIRKHAGKGDEGRIEEGGVTTTIGFGTSNAVAASEAPTAASAPTMMVVKKKKKSSSTDSSAKRAKTE</sequence>
<organism evidence="4 5">
    <name type="scientific">Cyclotella cryptica</name>
    <dbReference type="NCBI Taxonomy" id="29204"/>
    <lineage>
        <taxon>Eukaryota</taxon>
        <taxon>Sar</taxon>
        <taxon>Stramenopiles</taxon>
        <taxon>Ochrophyta</taxon>
        <taxon>Bacillariophyta</taxon>
        <taxon>Coscinodiscophyceae</taxon>
        <taxon>Thalassiosirophycidae</taxon>
        <taxon>Stephanodiscales</taxon>
        <taxon>Stephanodiscaceae</taxon>
        <taxon>Cyclotella</taxon>
    </lineage>
</organism>